<evidence type="ECO:0000313" key="1">
    <source>
        <dbReference type="Proteomes" id="UP000095287"/>
    </source>
</evidence>
<proteinExistence type="predicted"/>
<dbReference type="AlphaFoldDB" id="A0A1I7YA41"/>
<protein>
    <submittedName>
        <fullName evidence="2">Uncharacterized protein</fullName>
    </submittedName>
</protein>
<accession>A0A1I7YA41</accession>
<name>A0A1I7YA41_9BILA</name>
<dbReference type="WBParaSite" id="L893_g14271.t1">
    <property type="protein sequence ID" value="L893_g14271.t1"/>
    <property type="gene ID" value="L893_g14271"/>
</dbReference>
<keyword evidence="1" id="KW-1185">Reference proteome</keyword>
<organism evidence="1 2">
    <name type="scientific">Steinernema glaseri</name>
    <dbReference type="NCBI Taxonomy" id="37863"/>
    <lineage>
        <taxon>Eukaryota</taxon>
        <taxon>Metazoa</taxon>
        <taxon>Ecdysozoa</taxon>
        <taxon>Nematoda</taxon>
        <taxon>Chromadorea</taxon>
        <taxon>Rhabditida</taxon>
        <taxon>Tylenchina</taxon>
        <taxon>Panagrolaimomorpha</taxon>
        <taxon>Strongyloidoidea</taxon>
        <taxon>Steinernematidae</taxon>
        <taxon>Steinernema</taxon>
    </lineage>
</organism>
<sequence>MDAVPLKFVDSVVELFGERTLDNLAPEVRHPLWKDLFYLHQRNRVIYELLLRKTEDSIKLVFVEPNDEPGRAVNVQEIRKNRRFARIVDVVDRSSLCLFERVPRNQMTNDGTSVLLTSLFRRTYLDRIVLTYRQIAYDFLEDQINNSVFLSIVLLRGHNWPKSSFDHIKKFCLKGKPGRHVCASVEEADAVDNSYIESFFDVWKARGILHFWLTFEHHKLDDERLQSLMSQGEVSEKRPNCRESFFKHETEKSIARIKKNRCFRMECYTCECDRFERCMLKEWCPSHHDF</sequence>
<dbReference type="Proteomes" id="UP000095287">
    <property type="component" value="Unplaced"/>
</dbReference>
<evidence type="ECO:0000313" key="2">
    <source>
        <dbReference type="WBParaSite" id="L893_g14271.t1"/>
    </source>
</evidence>
<reference evidence="2" key="1">
    <citation type="submission" date="2016-11" db="UniProtKB">
        <authorList>
            <consortium name="WormBaseParasite"/>
        </authorList>
    </citation>
    <scope>IDENTIFICATION</scope>
</reference>